<name>A0A0C2MS76_THEKT</name>
<evidence type="ECO:0000256" key="3">
    <source>
        <dbReference type="ARBA" id="ARBA00022833"/>
    </source>
</evidence>
<dbReference type="OMA" id="QMRFTHE"/>
<keyword evidence="1" id="KW-0479">Metal-binding</keyword>
<dbReference type="GO" id="GO:0050821">
    <property type="term" value="P:protein stabilization"/>
    <property type="evidence" value="ECO:0007669"/>
    <property type="project" value="TreeGrafter"/>
</dbReference>
<dbReference type="Pfam" id="PF05180">
    <property type="entry name" value="zf-DNL"/>
    <property type="match status" value="1"/>
</dbReference>
<dbReference type="PANTHER" id="PTHR20922:SF13">
    <property type="entry name" value="DNL-TYPE ZINC FINGER PROTEIN"/>
    <property type="match status" value="1"/>
</dbReference>
<dbReference type="GO" id="GO:0008270">
    <property type="term" value="F:zinc ion binding"/>
    <property type="evidence" value="ECO:0007669"/>
    <property type="project" value="UniProtKB-KW"/>
</dbReference>
<dbReference type="EMBL" id="JWZT01002166">
    <property type="protein sequence ID" value="KII70131.1"/>
    <property type="molecule type" value="Genomic_DNA"/>
</dbReference>
<evidence type="ECO:0000256" key="1">
    <source>
        <dbReference type="ARBA" id="ARBA00022723"/>
    </source>
</evidence>
<gene>
    <name evidence="6" type="ORF">RF11_05177</name>
</gene>
<keyword evidence="7" id="KW-1185">Reference proteome</keyword>
<dbReference type="GO" id="GO:0051087">
    <property type="term" value="F:protein-folding chaperone binding"/>
    <property type="evidence" value="ECO:0007669"/>
    <property type="project" value="TreeGrafter"/>
</dbReference>
<comment type="caution">
    <text evidence="6">The sequence shown here is derived from an EMBL/GenBank/DDBJ whole genome shotgun (WGS) entry which is preliminary data.</text>
</comment>
<evidence type="ECO:0000313" key="7">
    <source>
        <dbReference type="Proteomes" id="UP000031668"/>
    </source>
</evidence>
<organism evidence="6 7">
    <name type="scientific">Thelohanellus kitauei</name>
    <name type="common">Myxosporean</name>
    <dbReference type="NCBI Taxonomy" id="669202"/>
    <lineage>
        <taxon>Eukaryota</taxon>
        <taxon>Metazoa</taxon>
        <taxon>Cnidaria</taxon>
        <taxon>Myxozoa</taxon>
        <taxon>Myxosporea</taxon>
        <taxon>Bivalvulida</taxon>
        <taxon>Platysporina</taxon>
        <taxon>Myxobolidae</taxon>
        <taxon>Thelohanellus</taxon>
    </lineage>
</organism>
<sequence length="138" mass="15650">MPSRLFRALLSRSNLLNNISGSRGLYSKHIFSPNSHFIRWNSRVSGHVPGTYEIHYTCNVCKDRSTTKFSKDAYINGVVILRCKSCNNLHLVADNLKWFRDSKINIKDIMKEKGMDITEINPDSPTVFDISPNSGSSL</sequence>
<dbReference type="OrthoDB" id="512667at2759"/>
<evidence type="ECO:0000313" key="6">
    <source>
        <dbReference type="EMBL" id="KII70131.1"/>
    </source>
</evidence>
<dbReference type="AlphaFoldDB" id="A0A0C2MS76"/>
<evidence type="ECO:0000256" key="4">
    <source>
        <dbReference type="PROSITE-ProRule" id="PRU00834"/>
    </source>
</evidence>
<reference evidence="6 7" key="1">
    <citation type="journal article" date="2014" name="Genome Biol. Evol.">
        <title>The genome of the myxosporean Thelohanellus kitauei shows adaptations to nutrient acquisition within its fish host.</title>
        <authorList>
            <person name="Yang Y."/>
            <person name="Xiong J."/>
            <person name="Zhou Z."/>
            <person name="Huo F."/>
            <person name="Miao W."/>
            <person name="Ran C."/>
            <person name="Liu Y."/>
            <person name="Zhang J."/>
            <person name="Feng J."/>
            <person name="Wang M."/>
            <person name="Wang M."/>
            <person name="Wang L."/>
            <person name="Yao B."/>
        </authorList>
    </citation>
    <scope>NUCLEOTIDE SEQUENCE [LARGE SCALE GENOMIC DNA]</scope>
    <source>
        <strain evidence="6">Wuqing</strain>
    </source>
</reference>
<dbReference type="PROSITE" id="PS51501">
    <property type="entry name" value="ZF_DNL"/>
    <property type="match status" value="1"/>
</dbReference>
<protein>
    <submittedName>
        <fullName evidence="6">DNL-type zinc finger protein</fullName>
    </submittedName>
</protein>
<dbReference type="InterPro" id="IPR007853">
    <property type="entry name" value="Znf_DNL-typ"/>
</dbReference>
<proteinExistence type="predicted"/>
<keyword evidence="2 4" id="KW-0863">Zinc-finger</keyword>
<evidence type="ECO:0000256" key="2">
    <source>
        <dbReference type="ARBA" id="ARBA00022771"/>
    </source>
</evidence>
<dbReference type="GO" id="GO:0005739">
    <property type="term" value="C:mitochondrion"/>
    <property type="evidence" value="ECO:0007669"/>
    <property type="project" value="TreeGrafter"/>
</dbReference>
<dbReference type="Proteomes" id="UP000031668">
    <property type="component" value="Unassembled WGS sequence"/>
</dbReference>
<accession>A0A0C2MS76</accession>
<evidence type="ECO:0000259" key="5">
    <source>
        <dbReference type="PROSITE" id="PS51501"/>
    </source>
</evidence>
<dbReference type="InterPro" id="IPR024158">
    <property type="entry name" value="Mt_import_TIM15"/>
</dbReference>
<dbReference type="GO" id="GO:0006457">
    <property type="term" value="P:protein folding"/>
    <property type="evidence" value="ECO:0007669"/>
    <property type="project" value="TreeGrafter"/>
</dbReference>
<keyword evidence="3" id="KW-0862">Zinc</keyword>
<dbReference type="PANTHER" id="PTHR20922">
    <property type="entry name" value="DNL-TYPE ZINC FINGER PROTEIN"/>
    <property type="match status" value="1"/>
</dbReference>
<dbReference type="GO" id="GO:0030150">
    <property type="term" value="P:protein import into mitochondrial matrix"/>
    <property type="evidence" value="ECO:0007669"/>
    <property type="project" value="TreeGrafter"/>
</dbReference>
<feature type="domain" description="DNL-type" evidence="5">
    <location>
        <begin position="47"/>
        <end position="138"/>
    </location>
</feature>